<dbReference type="Proteomes" id="UP000289600">
    <property type="component" value="Segment"/>
</dbReference>
<evidence type="ECO:0000313" key="2">
    <source>
        <dbReference type="Proteomes" id="UP000289600"/>
    </source>
</evidence>
<organism evidence="1 2">
    <name type="scientific">Moumouvirus australiensis</name>
    <dbReference type="NCBI Taxonomy" id="2109587"/>
    <lineage>
        <taxon>Viruses</taxon>
        <taxon>Varidnaviria</taxon>
        <taxon>Bamfordvirae</taxon>
        <taxon>Nucleocytoviricota</taxon>
        <taxon>Megaviricetes</taxon>
        <taxon>Imitervirales</taxon>
        <taxon>Mimiviridae</taxon>
        <taxon>Megamimivirinae</taxon>
        <taxon>Moumouvirus</taxon>
        <taxon>Moumouvirus australiense</taxon>
    </lineage>
</organism>
<evidence type="ECO:0000313" key="1">
    <source>
        <dbReference type="EMBL" id="AVL94448.1"/>
    </source>
</evidence>
<name>A0A2P1EKP0_9VIRU</name>
<accession>A0A2P1EKP0</accession>
<sequence>MRRINRLRGNNLADESQVRNELNQTPLKKAIIKNESDRVKNILGKYYKWKSLKAQDPEINDFDDPKEYFTDVIESSDSEIFNLFLELEPGVDDYYVENFMSRCNLDCMEKFDALRKYLDDESRFTPEVLEENFRHYAKHQKYKRFSLSYFKHRMGPVTVNSVTINDLLGSEKMTCSEKLLSLRFLDDNFKTNYDDVSLNHSTCSNVLGYLLTKSEMSNKLNDRDSKGQTPLFNARHNEIFYRENKKDFRYGDFGRIYEERELESLLSAKILELRGAECPDNYDGKRPDNVLTNSGSVMYEFEGYPHN</sequence>
<proteinExistence type="predicted"/>
<reference evidence="2" key="1">
    <citation type="submission" date="2018-01" db="EMBL/GenBank/DDBJ databases">
        <title>Testimony of 'menage a trois' revealed by the proteome of Megavirus virophage.</title>
        <authorList>
            <person name="Jeudy S."/>
            <person name="Bertaux L."/>
            <person name="Alempic J.-M."/>
            <person name="Lartigue A."/>
            <person name="Legendre M."/>
            <person name="Philippe N."/>
            <person name="Beucher L."/>
            <person name="Biondi E."/>
            <person name="Juul S."/>
            <person name="Turner D."/>
            <person name="Coute Y."/>
            <person name="Claverie J.-M."/>
            <person name="Abergel C."/>
        </authorList>
    </citation>
    <scope>NUCLEOTIDE SEQUENCE [LARGE SCALE GENOMIC DNA]</scope>
</reference>
<protein>
    <submittedName>
        <fullName evidence="1">Uncharacterized protein</fullName>
    </submittedName>
</protein>
<dbReference type="EMBL" id="MG807320">
    <property type="protein sequence ID" value="AVL94448.1"/>
    <property type="molecule type" value="Genomic_DNA"/>
</dbReference>
<keyword evidence="2" id="KW-1185">Reference proteome</keyword>
<gene>
    <name evidence="1" type="ORF">mc_61</name>
</gene>